<dbReference type="Proteomes" id="UP000008672">
    <property type="component" value="Unassembled WGS sequence"/>
</dbReference>
<dbReference type="Ensembl" id="ENSLACT00000000251.1">
    <property type="protein sequence ID" value="ENSLACP00000000249.1"/>
    <property type="gene ID" value="ENSLACG00000000224.1"/>
</dbReference>
<dbReference type="InterPro" id="IPR015321">
    <property type="entry name" value="TypeI_recpt_CBD"/>
</dbReference>
<dbReference type="InterPro" id="IPR013783">
    <property type="entry name" value="Ig-like_fold"/>
</dbReference>
<evidence type="ECO:0000313" key="11">
    <source>
        <dbReference type="Proteomes" id="UP000008672"/>
    </source>
</evidence>
<evidence type="ECO:0000256" key="3">
    <source>
        <dbReference type="ARBA" id="ARBA00022729"/>
    </source>
</evidence>
<dbReference type="InParanoid" id="H2ZS78"/>
<evidence type="ECO:0000256" key="2">
    <source>
        <dbReference type="ARBA" id="ARBA00022692"/>
    </source>
</evidence>
<dbReference type="EMBL" id="AFYH01268344">
    <property type="status" value="NOT_ANNOTATED_CDS"/>
    <property type="molecule type" value="Genomic_DNA"/>
</dbReference>
<evidence type="ECO:0000259" key="9">
    <source>
        <dbReference type="Pfam" id="PF09240"/>
    </source>
</evidence>
<reference evidence="10" key="3">
    <citation type="submission" date="2025-09" db="UniProtKB">
        <authorList>
            <consortium name="Ensembl"/>
        </authorList>
    </citation>
    <scope>IDENTIFICATION</scope>
</reference>
<accession>H2ZS78</accession>
<feature type="domain" description="Type I cytokine receptor cytokine-binding" evidence="9">
    <location>
        <begin position="139"/>
        <end position="232"/>
    </location>
</feature>
<evidence type="ECO:0000313" key="10">
    <source>
        <dbReference type="Ensembl" id="ENSLACP00000000249.1"/>
    </source>
</evidence>
<evidence type="ECO:0000256" key="6">
    <source>
        <dbReference type="ARBA" id="ARBA00023170"/>
    </source>
</evidence>
<dbReference type="AlphaFoldDB" id="H2ZS78"/>
<dbReference type="GeneTree" id="ENSGT00940000160890"/>
<dbReference type="InterPro" id="IPR003532">
    <property type="entry name" value="Short_hematopoietin_rcpt_2_CS"/>
</dbReference>
<organism evidence="10 11">
    <name type="scientific">Latimeria chalumnae</name>
    <name type="common">Coelacanth</name>
    <dbReference type="NCBI Taxonomy" id="7897"/>
    <lineage>
        <taxon>Eukaryota</taxon>
        <taxon>Metazoa</taxon>
        <taxon>Chordata</taxon>
        <taxon>Craniata</taxon>
        <taxon>Vertebrata</taxon>
        <taxon>Euteleostomi</taxon>
        <taxon>Coelacanthiformes</taxon>
        <taxon>Coelacanthidae</taxon>
        <taxon>Latimeria</taxon>
    </lineage>
</organism>
<feature type="chain" id="PRO_5003579466" description="Type I cytokine receptor cytokine-binding domain-containing protein" evidence="8">
    <location>
        <begin position="23"/>
        <end position="279"/>
    </location>
</feature>
<dbReference type="Pfam" id="PF09240">
    <property type="entry name" value="IL6Ra-bind"/>
    <property type="match status" value="1"/>
</dbReference>
<dbReference type="SUPFAM" id="SSF49265">
    <property type="entry name" value="Fibronectin type III"/>
    <property type="match status" value="1"/>
</dbReference>
<dbReference type="STRING" id="7897.ENSLACP00000000249"/>
<keyword evidence="3 8" id="KW-0732">Signal</keyword>
<evidence type="ECO:0000256" key="7">
    <source>
        <dbReference type="ARBA" id="ARBA00023180"/>
    </source>
</evidence>
<dbReference type="OMA" id="NKFRDPF"/>
<dbReference type="PROSITE" id="PS01356">
    <property type="entry name" value="HEMATOPO_REC_S_F2"/>
    <property type="match status" value="1"/>
</dbReference>
<dbReference type="InterPro" id="IPR036116">
    <property type="entry name" value="FN3_sf"/>
</dbReference>
<keyword evidence="7" id="KW-0325">Glycoprotein</keyword>
<evidence type="ECO:0000256" key="4">
    <source>
        <dbReference type="ARBA" id="ARBA00022989"/>
    </source>
</evidence>
<keyword evidence="6" id="KW-0675">Receptor</keyword>
<gene>
    <name evidence="10" type="primary">LOC102355645</name>
</gene>
<dbReference type="GO" id="GO:0009897">
    <property type="term" value="C:external side of plasma membrane"/>
    <property type="evidence" value="ECO:0007669"/>
    <property type="project" value="TreeGrafter"/>
</dbReference>
<dbReference type="GO" id="GO:0004896">
    <property type="term" value="F:cytokine receptor activity"/>
    <property type="evidence" value="ECO:0007669"/>
    <property type="project" value="InterPro"/>
</dbReference>
<keyword evidence="4" id="KW-1133">Transmembrane helix</keyword>
<dbReference type="EMBL" id="AFYH01268343">
    <property type="status" value="NOT_ANNOTATED_CDS"/>
    <property type="molecule type" value="Genomic_DNA"/>
</dbReference>
<evidence type="ECO:0000256" key="5">
    <source>
        <dbReference type="ARBA" id="ARBA00023136"/>
    </source>
</evidence>
<dbReference type="HOGENOM" id="CLU_039945_2_0_1"/>
<dbReference type="FunCoup" id="H2ZS78">
    <property type="interactions" value="258"/>
</dbReference>
<name>H2ZS78_LATCH</name>
<feature type="signal peptide" evidence="8">
    <location>
        <begin position="1"/>
        <end position="22"/>
    </location>
</feature>
<sequence>VWITQFMAIFWFWVIIIIQASSTCWTQNSKLIEILAPVSFSITIVSFGEVHFSWKQNPAQRILNYSVKHSLGIKNPITERWQLFKVSKLSSRKLMVLHKGVFARVRTIFEQNNILIAQSNWTESQVLAQPGDNGTSVNNLSCVIYNNSYLNCTWDVGKEASKDTQYSLYYRQENTTEECQQYQKDTWDRNIGCQFSNTTIMSLNPQMLVIYVNGSSKQAAIQPFDQIFDPFEIEKSNPPVKVTILVNEGLLRVSWKQPHTSYLIESHCFKYQINIRDLK</sequence>
<protein>
    <recommendedName>
        <fullName evidence="9">Type I cytokine receptor cytokine-binding domain-containing protein</fullName>
    </recommendedName>
</protein>
<dbReference type="eggNOG" id="ENOG502QZNV">
    <property type="taxonomic scope" value="Eukaryota"/>
</dbReference>
<reference evidence="10" key="2">
    <citation type="submission" date="2025-08" db="UniProtKB">
        <authorList>
            <consortium name="Ensembl"/>
        </authorList>
    </citation>
    <scope>IDENTIFICATION</scope>
</reference>
<dbReference type="PANTHER" id="PTHR23037">
    <property type="entry name" value="CYTOKINE RECEPTOR"/>
    <property type="match status" value="1"/>
</dbReference>
<keyword evidence="5" id="KW-0472">Membrane</keyword>
<evidence type="ECO:0000256" key="8">
    <source>
        <dbReference type="SAM" id="SignalP"/>
    </source>
</evidence>
<dbReference type="PANTHER" id="PTHR23037:SF46">
    <property type="entry name" value="INTERLEUKIN 5 RECEPTOR SUBUNIT ALPHA"/>
    <property type="match status" value="1"/>
</dbReference>
<reference evidence="11" key="1">
    <citation type="submission" date="2011-08" db="EMBL/GenBank/DDBJ databases">
        <title>The draft genome of Latimeria chalumnae.</title>
        <authorList>
            <person name="Di Palma F."/>
            <person name="Alfoldi J."/>
            <person name="Johnson J."/>
            <person name="Berlin A."/>
            <person name="Gnerre S."/>
            <person name="Jaffe D."/>
            <person name="MacCallum I."/>
            <person name="Young S."/>
            <person name="Walker B.J."/>
            <person name="Lander E."/>
            <person name="Lindblad-Toh K."/>
        </authorList>
    </citation>
    <scope>NUCLEOTIDE SEQUENCE [LARGE SCALE GENOMIC DNA]</scope>
    <source>
        <strain evidence="11">Wild caught</strain>
    </source>
</reference>
<keyword evidence="11" id="KW-1185">Reference proteome</keyword>
<evidence type="ECO:0000256" key="1">
    <source>
        <dbReference type="ARBA" id="ARBA00004479"/>
    </source>
</evidence>
<dbReference type="Gene3D" id="2.60.40.10">
    <property type="entry name" value="Immunoglobulins"/>
    <property type="match status" value="3"/>
</dbReference>
<keyword evidence="2" id="KW-0812">Transmembrane</keyword>
<comment type="subcellular location">
    <subcellularLocation>
        <location evidence="1">Membrane</location>
        <topology evidence="1">Single-pass type I membrane protein</topology>
    </subcellularLocation>
</comment>
<proteinExistence type="predicted"/>